<dbReference type="Pfam" id="PF00364">
    <property type="entry name" value="Biotin_lipoyl"/>
    <property type="match status" value="1"/>
</dbReference>
<dbReference type="InterPro" id="IPR005482">
    <property type="entry name" value="Biotin_COase_C"/>
</dbReference>
<dbReference type="Gene3D" id="3.30.470.20">
    <property type="entry name" value="ATP-grasp fold, B domain"/>
    <property type="match status" value="1"/>
</dbReference>
<dbReference type="InterPro" id="IPR050856">
    <property type="entry name" value="Biotin_carboxylase_complex"/>
</dbReference>
<organism evidence="11 12">
    <name type="scientific">Rubricella aquisinus</name>
    <dbReference type="NCBI Taxonomy" id="2028108"/>
    <lineage>
        <taxon>Bacteria</taxon>
        <taxon>Pseudomonadati</taxon>
        <taxon>Pseudomonadota</taxon>
        <taxon>Alphaproteobacteria</taxon>
        <taxon>Rhodobacterales</taxon>
        <taxon>Paracoccaceae</taxon>
        <taxon>Rubricella</taxon>
    </lineage>
</organism>
<dbReference type="InterPro" id="IPR011054">
    <property type="entry name" value="Rudment_hybrid_motif"/>
</dbReference>
<keyword evidence="4 7" id="KW-0067">ATP-binding</keyword>
<sequence length="629" mass="66650">MFRKILIANRGEIACRVMETAARMGVRTIAVYSDADAQAKHVAMADEAVHIGPPPVADSYLKGDRIIQAALDTGAEAIHPGYGFLSENPDFVDAVEAAGLTFIGPSADAIRAMGLKDAAKKLMEQAGVPVVPGYHGAEQDPAFLAAEADKIGYPVLIKARAGGGGKGMRKVDDPKDFMSMLEGAQREGQASFGDPAVLIEKWITTPRHIEVQVFGDGTRAIHLNERDCSLQRRHQKVIEEAPAPGMTLEMRTAMGDAAVKAAEAIGYSGAGTIEFIVDGGDGLHPDKFWFMEMNTRLQVEHPVTEAITGIDLVEWQLRVASGEPLPMAQEDVPLIGHAFEARLYAEDAARGFLPATGTLTHLSFPDVARADSGIRAGDTITPHYDPMIAKIITHGPNRDAALGALLKALEDTRVAGSLTNLPFLAALCRHDGFRRGEVDTGLIGRDQDALTALPAPSPQARATAAIAALGLTNGKGRQGFTLWQPLTHSVTLTHDETPHTARVTIHPDGVEVDDVSRAKQLDHAVSGDRITVFEGATPHVFTRVDPLTAAADATGGDSITAPMPGLVKLVMTTEGAQVTKGDALMVLEAMKMEHTLTAPRDGVVATLGAAPGTQVSDGDILLTLEPETP</sequence>
<feature type="domain" description="ATP-grasp" evidence="9">
    <location>
        <begin position="120"/>
        <end position="321"/>
    </location>
</feature>
<dbReference type="FunFam" id="3.30.470.20:FF:000028">
    <property type="entry name" value="Methylcrotonoyl-CoA carboxylase subunit alpha, mitochondrial"/>
    <property type="match status" value="1"/>
</dbReference>
<dbReference type="GO" id="GO:0004485">
    <property type="term" value="F:methylcrotonoyl-CoA carboxylase activity"/>
    <property type="evidence" value="ECO:0007669"/>
    <property type="project" value="UniProtKB-EC"/>
</dbReference>
<keyword evidence="2 11" id="KW-0436">Ligase</keyword>
<dbReference type="Proteomes" id="UP000553766">
    <property type="component" value="Unassembled WGS sequence"/>
</dbReference>
<dbReference type="SUPFAM" id="SSF51246">
    <property type="entry name" value="Rudiment single hybrid motif"/>
    <property type="match status" value="1"/>
</dbReference>
<dbReference type="InterPro" id="IPR000089">
    <property type="entry name" value="Biotin_lipoyl"/>
</dbReference>
<protein>
    <submittedName>
        <fullName evidence="11">3-methylcrotonyl-CoA carboxylase alpha subunit</fullName>
        <ecNumber evidence="11">6.4.1.4</ecNumber>
    </submittedName>
</protein>
<gene>
    <name evidence="11" type="ORF">FHS89_002807</name>
</gene>
<evidence type="ECO:0000259" key="8">
    <source>
        <dbReference type="PROSITE" id="PS50968"/>
    </source>
</evidence>
<dbReference type="PANTHER" id="PTHR18866">
    <property type="entry name" value="CARBOXYLASE:PYRUVATE/ACETYL-COA/PROPIONYL-COA CARBOXYLASE"/>
    <property type="match status" value="1"/>
</dbReference>
<keyword evidence="12" id="KW-1185">Reference proteome</keyword>
<dbReference type="CDD" id="cd06850">
    <property type="entry name" value="biotinyl_domain"/>
    <property type="match status" value="1"/>
</dbReference>
<dbReference type="SUPFAM" id="SSF51230">
    <property type="entry name" value="Single hybrid motif"/>
    <property type="match status" value="1"/>
</dbReference>
<dbReference type="EMBL" id="JACIJS010000009">
    <property type="protein sequence ID" value="MBB5516765.1"/>
    <property type="molecule type" value="Genomic_DNA"/>
</dbReference>
<reference evidence="11 12" key="1">
    <citation type="submission" date="2020-08" db="EMBL/GenBank/DDBJ databases">
        <title>Genomic Encyclopedia of Type Strains, Phase IV (KMG-IV): sequencing the most valuable type-strain genomes for metagenomic binning, comparative biology and taxonomic classification.</title>
        <authorList>
            <person name="Goeker M."/>
        </authorList>
    </citation>
    <scope>NUCLEOTIDE SEQUENCE [LARGE SCALE GENOMIC DNA]</scope>
    <source>
        <strain evidence="11 12">DSM 103377</strain>
    </source>
</reference>
<dbReference type="PROSITE" id="PS00188">
    <property type="entry name" value="BIOTIN"/>
    <property type="match status" value="1"/>
</dbReference>
<comment type="caution">
    <text evidence="11">The sequence shown here is derived from an EMBL/GenBank/DDBJ whole genome shotgun (WGS) entry which is preliminary data.</text>
</comment>
<dbReference type="SMART" id="SM00878">
    <property type="entry name" value="Biotin_carb_C"/>
    <property type="match status" value="1"/>
</dbReference>
<dbReference type="FunFam" id="3.40.50.20:FF:000010">
    <property type="entry name" value="Propionyl-CoA carboxylase subunit alpha"/>
    <property type="match status" value="1"/>
</dbReference>
<dbReference type="PROSITE" id="PS50979">
    <property type="entry name" value="BC"/>
    <property type="match status" value="1"/>
</dbReference>
<evidence type="ECO:0000256" key="7">
    <source>
        <dbReference type="PROSITE-ProRule" id="PRU00409"/>
    </source>
</evidence>
<evidence type="ECO:0000256" key="6">
    <source>
        <dbReference type="ARBA" id="ARBA00023267"/>
    </source>
</evidence>
<dbReference type="InterPro" id="IPR005479">
    <property type="entry name" value="CPAse_ATP-bd"/>
</dbReference>
<name>A0A840X4K3_9RHOB</name>
<evidence type="ECO:0000256" key="1">
    <source>
        <dbReference type="ARBA" id="ARBA00001953"/>
    </source>
</evidence>
<evidence type="ECO:0000259" key="9">
    <source>
        <dbReference type="PROSITE" id="PS50975"/>
    </source>
</evidence>
<dbReference type="PROSITE" id="PS50975">
    <property type="entry name" value="ATP_GRASP"/>
    <property type="match status" value="1"/>
</dbReference>
<keyword evidence="3 7" id="KW-0547">Nucleotide-binding</keyword>
<dbReference type="GO" id="GO:0005524">
    <property type="term" value="F:ATP binding"/>
    <property type="evidence" value="ECO:0007669"/>
    <property type="project" value="UniProtKB-UniRule"/>
</dbReference>
<feature type="domain" description="Biotin carboxylation" evidence="10">
    <location>
        <begin position="1"/>
        <end position="448"/>
    </location>
</feature>
<dbReference type="SUPFAM" id="SSF52440">
    <property type="entry name" value="PreATP-grasp domain"/>
    <property type="match status" value="1"/>
</dbReference>
<dbReference type="Gene3D" id="2.40.50.100">
    <property type="match status" value="1"/>
</dbReference>
<evidence type="ECO:0000313" key="11">
    <source>
        <dbReference type="EMBL" id="MBB5516765.1"/>
    </source>
</evidence>
<dbReference type="InterPro" id="IPR011764">
    <property type="entry name" value="Biotin_carboxylation_dom"/>
</dbReference>
<dbReference type="InterPro" id="IPR005481">
    <property type="entry name" value="BC-like_N"/>
</dbReference>
<feature type="domain" description="Lipoyl-binding" evidence="8">
    <location>
        <begin position="548"/>
        <end position="625"/>
    </location>
</feature>
<dbReference type="Pfam" id="PF00289">
    <property type="entry name" value="Biotin_carb_N"/>
    <property type="match status" value="1"/>
</dbReference>
<evidence type="ECO:0000256" key="2">
    <source>
        <dbReference type="ARBA" id="ARBA00022598"/>
    </source>
</evidence>
<dbReference type="AlphaFoldDB" id="A0A840X4K3"/>
<dbReference type="SUPFAM" id="SSF56059">
    <property type="entry name" value="Glutathione synthetase ATP-binding domain-like"/>
    <property type="match status" value="1"/>
</dbReference>
<dbReference type="FunFam" id="3.30.1490.20:FF:000003">
    <property type="entry name" value="acetyl-CoA carboxylase isoform X1"/>
    <property type="match status" value="1"/>
</dbReference>
<dbReference type="InterPro" id="IPR011761">
    <property type="entry name" value="ATP-grasp"/>
</dbReference>
<evidence type="ECO:0000256" key="3">
    <source>
        <dbReference type="ARBA" id="ARBA00022741"/>
    </source>
</evidence>
<dbReference type="RefSeq" id="WP_184012711.1">
    <property type="nucleotide sequence ID" value="NZ_JACIJS010000009.1"/>
</dbReference>
<dbReference type="FunFam" id="2.40.50.100:FF:000003">
    <property type="entry name" value="Acetyl-CoA carboxylase biotin carboxyl carrier protein"/>
    <property type="match status" value="1"/>
</dbReference>
<evidence type="ECO:0000256" key="5">
    <source>
        <dbReference type="ARBA" id="ARBA00022946"/>
    </source>
</evidence>
<dbReference type="Pfam" id="PF02786">
    <property type="entry name" value="CPSase_L_D2"/>
    <property type="match status" value="1"/>
</dbReference>
<evidence type="ECO:0000256" key="4">
    <source>
        <dbReference type="ARBA" id="ARBA00022840"/>
    </source>
</evidence>
<comment type="cofactor">
    <cofactor evidence="1">
        <name>biotin</name>
        <dbReference type="ChEBI" id="CHEBI:57586"/>
    </cofactor>
</comment>
<keyword evidence="5" id="KW-0809">Transit peptide</keyword>
<dbReference type="PROSITE" id="PS50968">
    <property type="entry name" value="BIOTINYL_LIPOYL"/>
    <property type="match status" value="1"/>
</dbReference>
<dbReference type="Pfam" id="PF02785">
    <property type="entry name" value="Biotin_carb_C"/>
    <property type="match status" value="1"/>
</dbReference>
<dbReference type="GO" id="GO:0046872">
    <property type="term" value="F:metal ion binding"/>
    <property type="evidence" value="ECO:0007669"/>
    <property type="project" value="InterPro"/>
</dbReference>
<dbReference type="InterPro" id="IPR001882">
    <property type="entry name" value="Biotin_BS"/>
</dbReference>
<dbReference type="InterPro" id="IPR016185">
    <property type="entry name" value="PreATP-grasp_dom_sf"/>
</dbReference>
<keyword evidence="6" id="KW-0092">Biotin</keyword>
<dbReference type="EC" id="6.4.1.4" evidence="11"/>
<dbReference type="PROSITE" id="PS00867">
    <property type="entry name" value="CPSASE_2"/>
    <property type="match status" value="1"/>
</dbReference>
<evidence type="ECO:0000313" key="12">
    <source>
        <dbReference type="Proteomes" id="UP000553766"/>
    </source>
</evidence>
<evidence type="ECO:0000259" key="10">
    <source>
        <dbReference type="PROSITE" id="PS50979"/>
    </source>
</evidence>
<accession>A0A840X4K3</accession>
<dbReference type="InterPro" id="IPR011053">
    <property type="entry name" value="Single_hybrid_motif"/>
</dbReference>
<dbReference type="PANTHER" id="PTHR18866:SF33">
    <property type="entry name" value="METHYLCROTONOYL-COA CARBOXYLASE SUBUNIT ALPHA, MITOCHONDRIAL-RELATED"/>
    <property type="match status" value="1"/>
</dbReference>
<proteinExistence type="predicted"/>